<feature type="transmembrane region" description="Helical" evidence="1">
    <location>
        <begin position="59"/>
        <end position="79"/>
    </location>
</feature>
<protein>
    <submittedName>
        <fullName evidence="2">Pentapeptide repeat protein</fullName>
    </submittedName>
</protein>
<dbReference type="Gene3D" id="2.160.20.80">
    <property type="entry name" value="E3 ubiquitin-protein ligase SopA"/>
    <property type="match status" value="1"/>
</dbReference>
<keyword evidence="1" id="KW-0472">Membrane</keyword>
<sequence>MGTGESPEHERASGSRYPVLSNRTIGWFAAGLVTLGVGLAVLLLVLFGGGQHVERLEAVKTAGTIVLGTGGAAALWLAARRQRTQEIALNQKAVDQQATDRSFALQERLADENRRHLERVAAATEHDAAERRITDLYVKAVEQLGADKPAVRHGGLYALERVAQENPAQRQTVVNVICAYLRAPLDEEPDPAESEVRLTAQRIVSKHLRWPRPEAEPPVAFWADIDVDLRYAHLVGLDFRDCRVRELDFTGASFSGHAVFEGLLVEGQSRFNESKFEWASFRKAVFSRRSWFHQSSFSTRADFSLAKFKGGASFVSAVLRPKASFYSAKFEKWSTFEDASIADITFGKVNATHIDGIDISLFADKKS</sequence>
<organism evidence="2 3">
    <name type="scientific">Amycolatopsis sulphurea</name>
    <dbReference type="NCBI Taxonomy" id="76022"/>
    <lineage>
        <taxon>Bacteria</taxon>
        <taxon>Bacillati</taxon>
        <taxon>Actinomycetota</taxon>
        <taxon>Actinomycetes</taxon>
        <taxon>Pseudonocardiales</taxon>
        <taxon>Pseudonocardiaceae</taxon>
        <taxon>Amycolatopsis</taxon>
    </lineage>
</organism>
<dbReference type="AlphaFoldDB" id="A0A2A9FH93"/>
<accession>A0A2A9FH93</accession>
<dbReference type="SUPFAM" id="SSF141571">
    <property type="entry name" value="Pentapeptide repeat-like"/>
    <property type="match status" value="1"/>
</dbReference>
<evidence type="ECO:0000313" key="2">
    <source>
        <dbReference type="EMBL" id="PFG49880.1"/>
    </source>
</evidence>
<evidence type="ECO:0000313" key="3">
    <source>
        <dbReference type="Proteomes" id="UP000243542"/>
    </source>
</evidence>
<dbReference type="EMBL" id="PDJK01000002">
    <property type="protein sequence ID" value="PFG49880.1"/>
    <property type="molecule type" value="Genomic_DNA"/>
</dbReference>
<keyword evidence="1" id="KW-1133">Transmembrane helix</keyword>
<dbReference type="InterPro" id="IPR001646">
    <property type="entry name" value="5peptide_repeat"/>
</dbReference>
<comment type="caution">
    <text evidence="2">The sequence shown here is derived from an EMBL/GenBank/DDBJ whole genome shotgun (WGS) entry which is preliminary data.</text>
</comment>
<keyword evidence="3" id="KW-1185">Reference proteome</keyword>
<proteinExistence type="predicted"/>
<gene>
    <name evidence="2" type="ORF">ATK36_5070</name>
</gene>
<dbReference type="Pfam" id="PF00805">
    <property type="entry name" value="Pentapeptide"/>
    <property type="match status" value="1"/>
</dbReference>
<feature type="transmembrane region" description="Helical" evidence="1">
    <location>
        <begin position="25"/>
        <end position="47"/>
    </location>
</feature>
<name>A0A2A9FH93_9PSEU</name>
<keyword evidence="1" id="KW-0812">Transmembrane</keyword>
<evidence type="ECO:0000256" key="1">
    <source>
        <dbReference type="SAM" id="Phobius"/>
    </source>
</evidence>
<reference evidence="2 3" key="1">
    <citation type="submission" date="2017-10" db="EMBL/GenBank/DDBJ databases">
        <title>Sequencing the genomes of 1000 actinobacteria strains.</title>
        <authorList>
            <person name="Klenk H.-P."/>
        </authorList>
    </citation>
    <scope>NUCLEOTIDE SEQUENCE [LARGE SCALE GENOMIC DNA]</scope>
    <source>
        <strain evidence="2 3">DSM 46092</strain>
    </source>
</reference>
<dbReference type="RefSeq" id="WP_098513716.1">
    <property type="nucleotide sequence ID" value="NZ_JBIAKZ010000020.1"/>
</dbReference>
<dbReference type="Proteomes" id="UP000243542">
    <property type="component" value="Unassembled WGS sequence"/>
</dbReference>
<dbReference type="Pfam" id="PF13576">
    <property type="entry name" value="Pentapeptide_3"/>
    <property type="match status" value="1"/>
</dbReference>